<proteinExistence type="predicted"/>
<accession>A0A8B6MCY8</accession>
<dbReference type="AlphaFoldDB" id="A0A8B6MCY8"/>
<gene>
    <name evidence="2" type="ORF">MPC4_90100</name>
</gene>
<organism evidence="2 3">
    <name type="scientific">Methylocella tundrae</name>
    <dbReference type="NCBI Taxonomy" id="227605"/>
    <lineage>
        <taxon>Bacteria</taxon>
        <taxon>Pseudomonadati</taxon>
        <taxon>Pseudomonadota</taxon>
        <taxon>Alphaproteobacteria</taxon>
        <taxon>Hyphomicrobiales</taxon>
        <taxon>Beijerinckiaceae</taxon>
        <taxon>Methylocella</taxon>
    </lineage>
</organism>
<dbReference type="EMBL" id="CABFMQ020000153">
    <property type="protein sequence ID" value="VTZ52625.1"/>
    <property type="molecule type" value="Genomic_DNA"/>
</dbReference>
<sequence>MEKDKPNQKERFTEAARELGCDENESHFEEKLKQVARHKPPPDAAAPTRPASIGRKNK</sequence>
<feature type="compositionally biased region" description="Basic and acidic residues" evidence="1">
    <location>
        <begin position="1"/>
        <end position="33"/>
    </location>
</feature>
<evidence type="ECO:0000313" key="2">
    <source>
        <dbReference type="EMBL" id="VTZ52625.1"/>
    </source>
</evidence>
<name>A0A8B6MCY8_METTU</name>
<reference evidence="2 3" key="1">
    <citation type="submission" date="2019-05" db="EMBL/GenBank/DDBJ databases">
        <authorList>
            <person name="Farhan Ul Haque M."/>
        </authorList>
    </citation>
    <scope>NUCLEOTIDE SEQUENCE [LARGE SCALE GENOMIC DNA]</scope>
    <source>
        <strain evidence="2">2</strain>
    </source>
</reference>
<feature type="region of interest" description="Disordered" evidence="1">
    <location>
        <begin position="1"/>
        <end position="58"/>
    </location>
</feature>
<dbReference type="Proteomes" id="UP000485880">
    <property type="component" value="Unassembled WGS sequence"/>
</dbReference>
<comment type="caution">
    <text evidence="2">The sequence shown here is derived from an EMBL/GenBank/DDBJ whole genome shotgun (WGS) entry which is preliminary data.</text>
</comment>
<protein>
    <submittedName>
        <fullName evidence="2">Uncharacterized protein</fullName>
    </submittedName>
</protein>
<keyword evidence="3" id="KW-1185">Reference proteome</keyword>
<dbReference type="RefSeq" id="WP_174514176.1">
    <property type="nucleotide sequence ID" value="NZ_CABFMQ020000153.1"/>
</dbReference>
<evidence type="ECO:0000313" key="3">
    <source>
        <dbReference type="Proteomes" id="UP000485880"/>
    </source>
</evidence>
<evidence type="ECO:0000256" key="1">
    <source>
        <dbReference type="SAM" id="MobiDB-lite"/>
    </source>
</evidence>